<gene>
    <name evidence="4" type="primary">mutL</name>
    <name evidence="7" type="ORF">EDD72_107122</name>
</gene>
<comment type="caution">
    <text evidence="7">The sequence shown here is derived from an EMBL/GenBank/DDBJ whole genome shotgun (WGS) entry which is preliminary data.</text>
</comment>
<dbReference type="SUPFAM" id="SSF118116">
    <property type="entry name" value="DNA mismatch repair protein MutL"/>
    <property type="match status" value="1"/>
</dbReference>
<feature type="domain" description="DNA mismatch repair protein S5" evidence="6">
    <location>
        <begin position="209"/>
        <end position="327"/>
    </location>
</feature>
<protein>
    <recommendedName>
        <fullName evidence="4">DNA mismatch repair protein MutL</fullName>
    </recommendedName>
</protein>
<evidence type="ECO:0000259" key="5">
    <source>
        <dbReference type="SMART" id="SM00853"/>
    </source>
</evidence>
<dbReference type="GO" id="GO:0005524">
    <property type="term" value="F:ATP binding"/>
    <property type="evidence" value="ECO:0007669"/>
    <property type="project" value="InterPro"/>
</dbReference>
<dbReference type="CDD" id="cd16926">
    <property type="entry name" value="HATPase_MutL-MLH-PMS-like"/>
    <property type="match status" value="1"/>
</dbReference>
<evidence type="ECO:0000313" key="7">
    <source>
        <dbReference type="EMBL" id="TCS83038.1"/>
    </source>
</evidence>
<dbReference type="RefSeq" id="WP_132768479.1">
    <property type="nucleotide sequence ID" value="NZ_SMAB01000007.1"/>
</dbReference>
<dbReference type="InterPro" id="IPR013507">
    <property type="entry name" value="DNA_mismatch_S5_2-like"/>
</dbReference>
<keyword evidence="3 4" id="KW-0234">DNA repair</keyword>
<dbReference type="GO" id="GO:0016887">
    <property type="term" value="F:ATP hydrolysis activity"/>
    <property type="evidence" value="ECO:0007669"/>
    <property type="project" value="InterPro"/>
</dbReference>
<dbReference type="PANTHER" id="PTHR10073:SF12">
    <property type="entry name" value="DNA MISMATCH REPAIR PROTEIN MLH1"/>
    <property type="match status" value="1"/>
</dbReference>
<evidence type="ECO:0000259" key="6">
    <source>
        <dbReference type="SMART" id="SM01340"/>
    </source>
</evidence>
<dbReference type="SMART" id="SM00853">
    <property type="entry name" value="MutL_C"/>
    <property type="match status" value="1"/>
</dbReference>
<evidence type="ECO:0000256" key="4">
    <source>
        <dbReference type="HAMAP-Rule" id="MF_00149"/>
    </source>
</evidence>
<dbReference type="InterPro" id="IPR002099">
    <property type="entry name" value="MutL/Mlh/PMS"/>
</dbReference>
<dbReference type="InterPro" id="IPR020568">
    <property type="entry name" value="Ribosomal_Su5_D2-typ_SF"/>
</dbReference>
<dbReference type="PROSITE" id="PS00058">
    <property type="entry name" value="DNA_MISMATCH_REPAIR_1"/>
    <property type="match status" value="1"/>
</dbReference>
<dbReference type="InterPro" id="IPR036890">
    <property type="entry name" value="HATPase_C_sf"/>
</dbReference>
<comment type="similarity">
    <text evidence="1 4">Belongs to the DNA mismatch repair MutL/HexB family.</text>
</comment>
<sequence>MGKIRILDDHIANQIAAGEVVERPASVVKELVENSIDAGSTKIEIQIEDGGLSLIQIRDNGEGMDEEDVEKAFYRHATSKLQRGNDLFRIKTLGFRGEALPSIAAVSRLKIKTSPNHDGKGLELHLQGGSVVNKQEIAYTKGTEITVRDLFFNTPARLKYMKSLQTELGHITDYVNRLSLAYPMIAFTLIHNGRLILRTAGDGQIRHVIGAIYGTSLAKNMVSFLNENTDFKISGLLSKPDITRANKNHISIFVNGRYIKHFALTQAIIDGYKTLLMVHRYPITTLHIELDPSLIDVNVHPAKLEVRFSKEQELLKFVETTVYQALHQESFIREPLKTNQGKAVVKKSFQDTLDYSFSFSKPNKPQQTVKEREIISTFSNLKDDLPPFSQKINEMNELEQPIPLEENSLKDTMKERLPILEPITQFLGTYIIAQNEDGLYLIDQHAAHERINYEKNLRQMNEEKQSSQELLIPFIFDFTRLEIDELLKHKEYFKEHGLEFDLFGTQTILIRSIPSWIPKGQETIYLEKMMLMVLQKGRIDFSILRQEMVASISCKASIKANQYLTKTEMEQLLEQLRNTENPFSCPHGRPIIIHFSTYEIEKMFKRVI</sequence>
<dbReference type="Pfam" id="PF13589">
    <property type="entry name" value="HATPase_c_3"/>
    <property type="match status" value="1"/>
</dbReference>
<dbReference type="Gene3D" id="3.30.565.10">
    <property type="entry name" value="Histidine kinase-like ATPase, C-terminal domain"/>
    <property type="match status" value="1"/>
</dbReference>
<dbReference type="Proteomes" id="UP000295788">
    <property type="component" value="Unassembled WGS sequence"/>
</dbReference>
<dbReference type="InterPro" id="IPR014721">
    <property type="entry name" value="Ribsml_uS5_D2-typ_fold_subgr"/>
</dbReference>
<dbReference type="Gene3D" id="3.30.230.10">
    <property type="match status" value="1"/>
</dbReference>
<evidence type="ECO:0000313" key="8">
    <source>
        <dbReference type="Proteomes" id="UP000295788"/>
    </source>
</evidence>
<dbReference type="InterPro" id="IPR014790">
    <property type="entry name" value="MutL_C"/>
</dbReference>
<dbReference type="InterPro" id="IPR042120">
    <property type="entry name" value="MutL_C_dimsub"/>
</dbReference>
<dbReference type="PANTHER" id="PTHR10073">
    <property type="entry name" value="DNA MISMATCH REPAIR PROTEIN MLH, PMS, MUTL"/>
    <property type="match status" value="1"/>
</dbReference>
<dbReference type="InterPro" id="IPR038973">
    <property type="entry name" value="MutL/Mlh/Pms-like"/>
</dbReference>
<proteinExistence type="inferred from homology"/>
<evidence type="ECO:0000256" key="3">
    <source>
        <dbReference type="ARBA" id="ARBA00023204"/>
    </source>
</evidence>
<comment type="function">
    <text evidence="4">This protein is involved in the repair of mismatches in DNA. It is required for dam-dependent methyl-directed DNA mismatch repair. May act as a 'molecular matchmaker', a protein that promotes the formation of a stable complex between two or more DNA-binding proteins in an ATP-dependent manner without itself being part of a final effector complex.</text>
</comment>
<name>A0A4R3KI05_9BACI</name>
<dbReference type="SUPFAM" id="SSF55874">
    <property type="entry name" value="ATPase domain of HSP90 chaperone/DNA topoisomerase II/histidine kinase"/>
    <property type="match status" value="1"/>
</dbReference>
<dbReference type="Gene3D" id="3.30.1370.100">
    <property type="entry name" value="MutL, C-terminal domain, regulatory subdomain"/>
    <property type="match status" value="1"/>
</dbReference>
<dbReference type="OrthoDB" id="9763467at2"/>
<dbReference type="GO" id="GO:0140664">
    <property type="term" value="F:ATP-dependent DNA damage sensor activity"/>
    <property type="evidence" value="ECO:0007669"/>
    <property type="project" value="InterPro"/>
</dbReference>
<dbReference type="GO" id="GO:0030983">
    <property type="term" value="F:mismatched DNA binding"/>
    <property type="evidence" value="ECO:0007669"/>
    <property type="project" value="InterPro"/>
</dbReference>
<dbReference type="CDD" id="cd00782">
    <property type="entry name" value="MutL_Trans"/>
    <property type="match status" value="1"/>
</dbReference>
<feature type="domain" description="MutL C-terminal dimerisation" evidence="5">
    <location>
        <begin position="422"/>
        <end position="564"/>
    </location>
</feature>
<keyword evidence="8" id="KW-1185">Reference proteome</keyword>
<dbReference type="AlphaFoldDB" id="A0A4R3KI05"/>
<dbReference type="InterPro" id="IPR037198">
    <property type="entry name" value="MutL_C_sf"/>
</dbReference>
<dbReference type="Pfam" id="PF08676">
    <property type="entry name" value="MutL_C"/>
    <property type="match status" value="1"/>
</dbReference>
<dbReference type="Pfam" id="PF01119">
    <property type="entry name" value="DNA_mis_repair"/>
    <property type="match status" value="1"/>
</dbReference>
<dbReference type="InterPro" id="IPR020667">
    <property type="entry name" value="DNA_mismatch_repair_MutL"/>
</dbReference>
<dbReference type="SMART" id="SM01340">
    <property type="entry name" value="DNA_mis_repair"/>
    <property type="match status" value="1"/>
</dbReference>
<dbReference type="EMBL" id="SMAB01000007">
    <property type="protein sequence ID" value="TCS83038.1"/>
    <property type="molecule type" value="Genomic_DNA"/>
</dbReference>
<dbReference type="GO" id="GO:0032300">
    <property type="term" value="C:mismatch repair complex"/>
    <property type="evidence" value="ECO:0007669"/>
    <property type="project" value="InterPro"/>
</dbReference>
<dbReference type="Gene3D" id="3.30.1540.20">
    <property type="entry name" value="MutL, C-terminal domain, dimerisation subdomain"/>
    <property type="match status" value="1"/>
</dbReference>
<evidence type="ECO:0000256" key="2">
    <source>
        <dbReference type="ARBA" id="ARBA00022763"/>
    </source>
</evidence>
<organism evidence="7 8">
    <name type="scientific">Tepidibacillus fermentans</name>
    <dbReference type="NCBI Taxonomy" id="1281767"/>
    <lineage>
        <taxon>Bacteria</taxon>
        <taxon>Bacillati</taxon>
        <taxon>Bacillota</taxon>
        <taxon>Bacilli</taxon>
        <taxon>Bacillales</taxon>
        <taxon>Bacillaceae</taxon>
        <taxon>Tepidibacillus</taxon>
    </lineage>
</organism>
<dbReference type="SUPFAM" id="SSF54211">
    <property type="entry name" value="Ribosomal protein S5 domain 2-like"/>
    <property type="match status" value="1"/>
</dbReference>
<dbReference type="InterPro" id="IPR042121">
    <property type="entry name" value="MutL_C_regsub"/>
</dbReference>
<evidence type="ECO:0000256" key="1">
    <source>
        <dbReference type="ARBA" id="ARBA00006082"/>
    </source>
</evidence>
<reference evidence="7 8" key="1">
    <citation type="submission" date="2019-03" db="EMBL/GenBank/DDBJ databases">
        <title>Genomic Encyclopedia of Type Strains, Phase IV (KMG-IV): sequencing the most valuable type-strain genomes for metagenomic binning, comparative biology and taxonomic classification.</title>
        <authorList>
            <person name="Goeker M."/>
        </authorList>
    </citation>
    <scope>NUCLEOTIDE SEQUENCE [LARGE SCALE GENOMIC DNA]</scope>
    <source>
        <strain evidence="7 8">DSM 23802</strain>
    </source>
</reference>
<dbReference type="GO" id="GO:0006298">
    <property type="term" value="P:mismatch repair"/>
    <property type="evidence" value="ECO:0007669"/>
    <property type="project" value="UniProtKB-UniRule"/>
</dbReference>
<dbReference type="NCBIfam" id="TIGR00585">
    <property type="entry name" value="mutl"/>
    <property type="match status" value="1"/>
</dbReference>
<keyword evidence="2 4" id="KW-0227">DNA damage</keyword>
<dbReference type="InterPro" id="IPR014762">
    <property type="entry name" value="DNA_mismatch_repair_CS"/>
</dbReference>
<accession>A0A4R3KI05</accession>
<dbReference type="HAMAP" id="MF_00149">
    <property type="entry name" value="DNA_mis_repair"/>
    <property type="match status" value="1"/>
</dbReference>
<dbReference type="FunFam" id="3.30.565.10:FF:000003">
    <property type="entry name" value="DNA mismatch repair endonuclease MutL"/>
    <property type="match status" value="1"/>
</dbReference>